<proteinExistence type="predicted"/>
<evidence type="ECO:0000313" key="2">
    <source>
        <dbReference type="Proteomes" id="UP000785679"/>
    </source>
</evidence>
<dbReference type="AlphaFoldDB" id="A0A8J8T959"/>
<protein>
    <submittedName>
        <fullName evidence="1">Uncharacterized protein</fullName>
    </submittedName>
</protein>
<dbReference type="Proteomes" id="UP000785679">
    <property type="component" value="Unassembled WGS sequence"/>
</dbReference>
<accession>A0A8J8T959</accession>
<gene>
    <name evidence="1" type="ORF">FGO68_gene5566</name>
</gene>
<dbReference type="EMBL" id="RRYP01000617">
    <property type="protein sequence ID" value="TNV87122.1"/>
    <property type="molecule type" value="Genomic_DNA"/>
</dbReference>
<evidence type="ECO:0000313" key="1">
    <source>
        <dbReference type="EMBL" id="TNV87122.1"/>
    </source>
</evidence>
<reference evidence="1" key="1">
    <citation type="submission" date="2019-06" db="EMBL/GenBank/DDBJ databases">
        <authorList>
            <person name="Zheng W."/>
        </authorList>
    </citation>
    <scope>NUCLEOTIDE SEQUENCE</scope>
    <source>
        <strain evidence="1">QDHG01</strain>
    </source>
</reference>
<sequence length="105" mass="12051">MLLHLIQVETLETHLISIFQQLISQGYAKLKDLGHFLNYGHPIHLQLWALLSSHASSKEKLSEKQLSQAIDFFGVLDYETQKVLLARHPQLIEGQNDIIRLTHAQ</sequence>
<name>A0A8J8T959_HALGN</name>
<keyword evidence="2" id="KW-1185">Reference proteome</keyword>
<organism evidence="1 2">
    <name type="scientific">Halteria grandinella</name>
    <dbReference type="NCBI Taxonomy" id="5974"/>
    <lineage>
        <taxon>Eukaryota</taxon>
        <taxon>Sar</taxon>
        <taxon>Alveolata</taxon>
        <taxon>Ciliophora</taxon>
        <taxon>Intramacronucleata</taxon>
        <taxon>Spirotrichea</taxon>
        <taxon>Stichotrichia</taxon>
        <taxon>Sporadotrichida</taxon>
        <taxon>Halteriidae</taxon>
        <taxon>Halteria</taxon>
    </lineage>
</organism>
<comment type="caution">
    <text evidence="1">The sequence shown here is derived from an EMBL/GenBank/DDBJ whole genome shotgun (WGS) entry which is preliminary data.</text>
</comment>